<dbReference type="InterPro" id="IPR049712">
    <property type="entry name" value="Poly_export"/>
</dbReference>
<evidence type="ECO:0000256" key="13">
    <source>
        <dbReference type="ARBA" id="ARBA00023237"/>
    </source>
</evidence>
<feature type="domain" description="Outer-membrane lipoprotein Wza C-terminal" evidence="17">
    <location>
        <begin position="323"/>
        <end position="352"/>
    </location>
</feature>
<evidence type="ECO:0000256" key="1">
    <source>
        <dbReference type="ARBA" id="ARBA00004571"/>
    </source>
</evidence>
<keyword evidence="13" id="KW-0998">Cell outer membrane</keyword>
<evidence type="ECO:0000256" key="3">
    <source>
        <dbReference type="ARBA" id="ARBA00022448"/>
    </source>
</evidence>
<feature type="signal peptide" evidence="15">
    <location>
        <begin position="1"/>
        <end position="23"/>
    </location>
</feature>
<sequence length="355" mass="38897">MNKKIIILAMAALLGGCATGSHMELSNDGLTVHQLTFQNAQSFNRIEKQAAHDVASITLYQQYEYQVGIGDVLNIIVYDHPELTTPAGSYRSAADSGNVVHSDGNIFYPYIGKVKVEGLTVSQIREDISTRLAKYIEQPQVDVSVAAYRSQKVYITGEVAKPNQLPITNVPLTLLDAINQTGGITEDANWNRVTITRGDKVIPLSLRDLMQNGVTSNNYLLQAKDIVHVPLNDNQKVYVLGEVIKPSVVTLGRDEMSLTQAIGTVGGVNELSSDATGIFVIRHSDNPEIIADVYQLDITNATNLIVGNQFKLQPQDIVYVTAAPIARWNRVMSNLLPSIAGFNQLTEGAHRVKNW</sequence>
<comment type="subcellular location">
    <subcellularLocation>
        <location evidence="1">Cell outer membrane</location>
        <topology evidence="1">Multi-pass membrane protein</topology>
    </subcellularLocation>
</comment>
<keyword evidence="20" id="KW-1185">Reference proteome</keyword>
<dbReference type="Gene3D" id="3.30.1950.10">
    <property type="entry name" value="wza like domain"/>
    <property type="match status" value="1"/>
</dbReference>
<evidence type="ECO:0000256" key="2">
    <source>
        <dbReference type="ARBA" id="ARBA00009450"/>
    </source>
</evidence>
<dbReference type="InterPro" id="IPR054765">
    <property type="entry name" value="SLBB_dom"/>
</dbReference>
<feature type="domain" description="Polysaccharide export protein N-terminal" evidence="16">
    <location>
        <begin position="61"/>
        <end position="145"/>
    </location>
</feature>
<dbReference type="Pfam" id="PF18412">
    <property type="entry name" value="Wza_C"/>
    <property type="match status" value="1"/>
</dbReference>
<evidence type="ECO:0000256" key="6">
    <source>
        <dbReference type="ARBA" id="ARBA00022692"/>
    </source>
</evidence>
<evidence type="ECO:0000256" key="4">
    <source>
        <dbReference type="ARBA" id="ARBA00022452"/>
    </source>
</evidence>
<feature type="chain" id="PRO_5047459929" evidence="15">
    <location>
        <begin position="24"/>
        <end position="355"/>
    </location>
</feature>
<organism evidence="19 20">
    <name type="scientific">Shewanella submarina</name>
    <dbReference type="NCBI Taxonomy" id="2016376"/>
    <lineage>
        <taxon>Bacteria</taxon>
        <taxon>Pseudomonadati</taxon>
        <taxon>Pseudomonadota</taxon>
        <taxon>Gammaproteobacteria</taxon>
        <taxon>Alteromonadales</taxon>
        <taxon>Shewanellaceae</taxon>
        <taxon>Shewanella</taxon>
    </lineage>
</organism>
<name>A0ABV7GA78_9GAMM</name>
<evidence type="ECO:0000256" key="8">
    <source>
        <dbReference type="ARBA" id="ARBA00023047"/>
    </source>
</evidence>
<evidence type="ECO:0000256" key="11">
    <source>
        <dbReference type="ARBA" id="ARBA00023136"/>
    </source>
</evidence>
<dbReference type="PANTHER" id="PTHR33619">
    <property type="entry name" value="POLYSACCHARIDE EXPORT PROTEIN GFCE-RELATED"/>
    <property type="match status" value="1"/>
</dbReference>
<evidence type="ECO:0000256" key="15">
    <source>
        <dbReference type="SAM" id="SignalP"/>
    </source>
</evidence>
<dbReference type="InterPro" id="IPR040716">
    <property type="entry name" value="Wza_C"/>
</dbReference>
<comment type="caution">
    <text evidence="19">The sequence shown here is derived from an EMBL/GenBank/DDBJ whole genome shotgun (WGS) entry which is preliminary data.</text>
</comment>
<dbReference type="Proteomes" id="UP001595621">
    <property type="component" value="Unassembled WGS sequence"/>
</dbReference>
<evidence type="ECO:0000259" key="17">
    <source>
        <dbReference type="Pfam" id="PF18412"/>
    </source>
</evidence>
<dbReference type="Pfam" id="PF22461">
    <property type="entry name" value="SLBB_2"/>
    <property type="match status" value="2"/>
</dbReference>
<dbReference type="EMBL" id="JBHRTD010000012">
    <property type="protein sequence ID" value="MFC3138347.1"/>
    <property type="molecule type" value="Genomic_DNA"/>
</dbReference>
<evidence type="ECO:0000256" key="9">
    <source>
        <dbReference type="ARBA" id="ARBA00023065"/>
    </source>
</evidence>
<keyword evidence="4" id="KW-1134">Transmembrane beta strand</keyword>
<feature type="domain" description="SLBB" evidence="18">
    <location>
        <begin position="151"/>
        <end position="229"/>
    </location>
</feature>
<dbReference type="RefSeq" id="WP_248935584.1">
    <property type="nucleotide sequence ID" value="NZ_JAKILF010000003.1"/>
</dbReference>
<protein>
    <submittedName>
        <fullName evidence="19">Polysaccharide export protein</fullName>
    </submittedName>
</protein>
<dbReference type="Pfam" id="PF02563">
    <property type="entry name" value="Poly_export"/>
    <property type="match status" value="1"/>
</dbReference>
<gene>
    <name evidence="19" type="ORF">ACFOE0_09145</name>
</gene>
<dbReference type="NCBIfam" id="NF011658">
    <property type="entry name" value="PRK15078.1"/>
    <property type="match status" value="1"/>
</dbReference>
<evidence type="ECO:0000256" key="12">
    <source>
        <dbReference type="ARBA" id="ARBA00023139"/>
    </source>
</evidence>
<comment type="similarity">
    <text evidence="2">Belongs to the BexD/CtrA/VexA family.</text>
</comment>
<keyword evidence="6" id="KW-0812">Transmembrane</keyword>
<keyword evidence="10" id="KW-0626">Porin</keyword>
<keyword evidence="14" id="KW-0449">Lipoprotein</keyword>
<keyword evidence="7 15" id="KW-0732">Signal</keyword>
<keyword evidence="3" id="KW-0813">Transport</keyword>
<keyword evidence="8" id="KW-0625">Polysaccharide transport</keyword>
<dbReference type="PANTHER" id="PTHR33619:SF3">
    <property type="entry name" value="POLYSACCHARIDE EXPORT PROTEIN GFCE-RELATED"/>
    <property type="match status" value="1"/>
</dbReference>
<evidence type="ECO:0000313" key="20">
    <source>
        <dbReference type="Proteomes" id="UP001595621"/>
    </source>
</evidence>
<keyword evidence="5" id="KW-0762">Sugar transport</keyword>
<accession>A0ABV7GA78</accession>
<proteinExistence type="inferred from homology"/>
<evidence type="ECO:0000256" key="5">
    <source>
        <dbReference type="ARBA" id="ARBA00022597"/>
    </source>
</evidence>
<evidence type="ECO:0000259" key="18">
    <source>
        <dbReference type="Pfam" id="PF22461"/>
    </source>
</evidence>
<evidence type="ECO:0000313" key="19">
    <source>
        <dbReference type="EMBL" id="MFC3138347.1"/>
    </source>
</evidence>
<keyword evidence="12" id="KW-0564">Palmitate</keyword>
<evidence type="ECO:0000256" key="14">
    <source>
        <dbReference type="ARBA" id="ARBA00023288"/>
    </source>
</evidence>
<dbReference type="InterPro" id="IPR003715">
    <property type="entry name" value="Poly_export_N"/>
</dbReference>
<evidence type="ECO:0000256" key="7">
    <source>
        <dbReference type="ARBA" id="ARBA00022729"/>
    </source>
</evidence>
<dbReference type="Gene3D" id="1.20.5.70">
    <property type="match status" value="1"/>
</dbReference>
<reference evidence="20" key="1">
    <citation type="journal article" date="2019" name="Int. J. Syst. Evol. Microbiol.">
        <title>The Global Catalogue of Microorganisms (GCM) 10K type strain sequencing project: providing services to taxonomists for standard genome sequencing and annotation.</title>
        <authorList>
            <consortium name="The Broad Institute Genomics Platform"/>
            <consortium name="The Broad Institute Genome Sequencing Center for Infectious Disease"/>
            <person name="Wu L."/>
            <person name="Ma J."/>
        </authorList>
    </citation>
    <scope>NUCLEOTIDE SEQUENCE [LARGE SCALE GENOMIC DNA]</scope>
    <source>
        <strain evidence="20">KCTC 52277</strain>
    </source>
</reference>
<evidence type="ECO:0000256" key="10">
    <source>
        <dbReference type="ARBA" id="ARBA00023114"/>
    </source>
</evidence>
<keyword evidence="11" id="KW-0472">Membrane</keyword>
<evidence type="ECO:0000259" key="16">
    <source>
        <dbReference type="Pfam" id="PF02563"/>
    </source>
</evidence>
<dbReference type="PROSITE" id="PS51257">
    <property type="entry name" value="PROKAR_LIPOPROTEIN"/>
    <property type="match status" value="1"/>
</dbReference>
<keyword evidence="9" id="KW-0406">Ion transport</keyword>
<dbReference type="Gene3D" id="3.10.560.10">
    <property type="entry name" value="Outer membrane lipoprotein wza domain like"/>
    <property type="match status" value="2"/>
</dbReference>
<feature type="domain" description="SLBB" evidence="18">
    <location>
        <begin position="235"/>
        <end position="320"/>
    </location>
</feature>